<dbReference type="Pfam" id="PF04016">
    <property type="entry name" value="DUF364"/>
    <property type="match status" value="1"/>
</dbReference>
<evidence type="ECO:0000259" key="1">
    <source>
        <dbReference type="Pfam" id="PF04016"/>
    </source>
</evidence>
<dbReference type="GeneID" id="69116385"/>
<dbReference type="InterPro" id="IPR007161">
    <property type="entry name" value="DUF364"/>
</dbReference>
<organism evidence="2 3">
    <name type="scientific">Halobacterium litoreum</name>
    <dbReference type="NCBI Taxonomy" id="2039234"/>
    <lineage>
        <taxon>Archaea</taxon>
        <taxon>Methanobacteriati</taxon>
        <taxon>Methanobacteriota</taxon>
        <taxon>Stenosarchaea group</taxon>
        <taxon>Halobacteria</taxon>
        <taxon>Halobacteriales</taxon>
        <taxon>Halobacteriaceae</taxon>
        <taxon>Halobacterium</taxon>
    </lineage>
</organism>
<evidence type="ECO:0000313" key="2">
    <source>
        <dbReference type="EMBL" id="MFC3477682.1"/>
    </source>
</evidence>
<proteinExistence type="predicted"/>
<comment type="caution">
    <text evidence="2">The sequence shown here is derived from an EMBL/GenBank/DDBJ whole genome shotgun (WGS) entry which is preliminary data.</text>
</comment>
<gene>
    <name evidence="2" type="ORF">ACFOKC_08085</name>
</gene>
<dbReference type="EMBL" id="JBHRWN010000002">
    <property type="protein sequence ID" value="MFC3477682.1"/>
    <property type="molecule type" value="Genomic_DNA"/>
</dbReference>
<accession>A0ABD5NF51</accession>
<dbReference type="SUPFAM" id="SSF159713">
    <property type="entry name" value="Dhaf3308-like"/>
    <property type="match status" value="1"/>
</dbReference>
<dbReference type="Gene3D" id="3.40.50.11590">
    <property type="match status" value="1"/>
</dbReference>
<dbReference type="Proteomes" id="UP001595660">
    <property type="component" value="Unassembled WGS sequence"/>
</dbReference>
<evidence type="ECO:0000313" key="3">
    <source>
        <dbReference type="Proteomes" id="UP001595660"/>
    </source>
</evidence>
<keyword evidence="3" id="KW-1185">Reference proteome</keyword>
<dbReference type="RefSeq" id="WP_232571194.1">
    <property type="nucleotide sequence ID" value="NZ_CP089466.1"/>
</dbReference>
<name>A0ABD5NF51_9EURY</name>
<sequence>MPAGDYLARVADHLAERASEATDARVTVGERALLAELTHPESGRLAGLAHRPEGEMRAWPTEPSELAALAADATDPLSRAVGVAALNALSAPEMAWREGDPMASLSADVDVVATVGLFRPALRKFGAATVRVVERDPPESVEAPSGATVTTHAPGDCAAAFADADVCFLTGSALVYGGFDDYLGALETAGVSTVVLVGATASHWPEPAFERGVSVVAGARVVDPERVRERVLAGDCGTDLHDNGVQKVYVVGPEGAPGLAFDA</sequence>
<feature type="domain" description="Putative heavy-metal chelation" evidence="1">
    <location>
        <begin position="110"/>
        <end position="247"/>
    </location>
</feature>
<dbReference type="AlphaFoldDB" id="A0ABD5NF51"/>
<protein>
    <submittedName>
        <fullName evidence="2">Rossmann-like domain-containing protein</fullName>
    </submittedName>
</protein>
<reference evidence="2 3" key="1">
    <citation type="journal article" date="2019" name="Int. J. Syst. Evol. Microbiol.">
        <title>The Global Catalogue of Microorganisms (GCM) 10K type strain sequencing project: providing services to taxonomists for standard genome sequencing and annotation.</title>
        <authorList>
            <consortium name="The Broad Institute Genomics Platform"/>
            <consortium name="The Broad Institute Genome Sequencing Center for Infectious Disease"/>
            <person name="Wu L."/>
            <person name="Ma J."/>
        </authorList>
    </citation>
    <scope>NUCLEOTIDE SEQUENCE [LARGE SCALE GENOMIC DNA]</scope>
    <source>
        <strain evidence="2 3">CGMCC 1.12562</strain>
    </source>
</reference>